<dbReference type="GO" id="GO:0033209">
    <property type="term" value="P:tumor necrosis factor-mediated signaling pathway"/>
    <property type="evidence" value="ECO:0000318"/>
    <property type="project" value="GO_Central"/>
</dbReference>
<dbReference type="GO" id="GO:0005737">
    <property type="term" value="C:cytoplasm"/>
    <property type="evidence" value="ECO:0000318"/>
    <property type="project" value="GO_Central"/>
</dbReference>
<evidence type="ECO:0000259" key="4">
    <source>
        <dbReference type="PROSITE" id="PS50089"/>
    </source>
</evidence>
<dbReference type="PROSITE" id="PS50089">
    <property type="entry name" value="ZF_RING_2"/>
    <property type="match status" value="1"/>
</dbReference>
<keyword evidence="7" id="KW-1185">Reference proteome</keyword>
<name>B7Q3Z7_IXOSC</name>
<dbReference type="GO" id="GO:0005164">
    <property type="term" value="F:tumor necrosis factor receptor binding"/>
    <property type="evidence" value="ECO:0000318"/>
    <property type="project" value="GO_Central"/>
</dbReference>
<dbReference type="InterPro" id="IPR013083">
    <property type="entry name" value="Znf_RING/FYVE/PHD"/>
</dbReference>
<dbReference type="EMBL" id="ABJB010819658">
    <property type="status" value="NOT_ANNOTATED_CDS"/>
    <property type="molecule type" value="Genomic_DNA"/>
</dbReference>
<evidence type="ECO:0000313" key="5">
    <source>
        <dbReference type="EMBL" id="EEC13569.1"/>
    </source>
</evidence>
<dbReference type="OrthoDB" id="6479929at2759"/>
<dbReference type="SUPFAM" id="SSF49599">
    <property type="entry name" value="TRAF domain-like"/>
    <property type="match status" value="1"/>
</dbReference>
<dbReference type="EMBL" id="ABJB010623595">
    <property type="status" value="NOT_ANNOTATED_CDS"/>
    <property type="molecule type" value="Genomic_DNA"/>
</dbReference>
<dbReference type="STRING" id="6945.B7Q3Z7"/>
<dbReference type="AlphaFoldDB" id="B7Q3Z7"/>
<dbReference type="EMBL" id="ABJB010516173">
    <property type="status" value="NOT_ANNOTATED_CDS"/>
    <property type="molecule type" value="Genomic_DNA"/>
</dbReference>
<organism>
    <name type="scientific">Ixodes scapularis</name>
    <name type="common">Black-legged tick</name>
    <name type="synonym">Deer tick</name>
    <dbReference type="NCBI Taxonomy" id="6945"/>
    <lineage>
        <taxon>Eukaryota</taxon>
        <taxon>Metazoa</taxon>
        <taxon>Ecdysozoa</taxon>
        <taxon>Arthropoda</taxon>
        <taxon>Chelicerata</taxon>
        <taxon>Arachnida</taxon>
        <taxon>Acari</taxon>
        <taxon>Parasitiformes</taxon>
        <taxon>Ixodida</taxon>
        <taxon>Ixodoidea</taxon>
        <taxon>Ixodidae</taxon>
        <taxon>Ixodinae</taxon>
        <taxon>Ixodes</taxon>
    </lineage>
</organism>
<evidence type="ECO:0000313" key="6">
    <source>
        <dbReference type="EnsemblMetazoa" id="ISCW021697-PA"/>
    </source>
</evidence>
<gene>
    <name evidence="5" type="ORF">IscW_ISCW021697</name>
</gene>
<evidence type="ECO:0000313" key="7">
    <source>
        <dbReference type="Proteomes" id="UP000001555"/>
    </source>
</evidence>
<dbReference type="PANTHER" id="PTHR10131:SF138">
    <property type="entry name" value="RE66324P"/>
    <property type="match status" value="1"/>
</dbReference>
<dbReference type="EMBL" id="DS853155">
    <property type="protein sequence ID" value="EEC13569.1"/>
    <property type="molecule type" value="Genomic_DNA"/>
</dbReference>
<keyword evidence="2" id="KW-0862">Zinc</keyword>
<dbReference type="EMBL" id="ABJB010775478">
    <property type="status" value="NOT_ANNOTATED_CDS"/>
    <property type="molecule type" value="Genomic_DNA"/>
</dbReference>
<dbReference type="FunFam" id="3.30.40.10:FF:000926">
    <property type="entry name" value="TNF receptor-associated factor, putative"/>
    <property type="match status" value="1"/>
</dbReference>
<accession>B7Q3Z7</accession>
<dbReference type="SUPFAM" id="SSF57850">
    <property type="entry name" value="RING/U-box"/>
    <property type="match status" value="1"/>
</dbReference>
<reference evidence="5 7" key="1">
    <citation type="submission" date="2008-03" db="EMBL/GenBank/DDBJ databases">
        <title>Annotation of Ixodes scapularis.</title>
        <authorList>
            <consortium name="Ixodes scapularis Genome Project Consortium"/>
            <person name="Caler E."/>
            <person name="Hannick L.I."/>
            <person name="Bidwell S."/>
            <person name="Joardar V."/>
            <person name="Thiagarajan M."/>
            <person name="Amedeo P."/>
            <person name="Galinsky K.J."/>
            <person name="Schobel S."/>
            <person name="Inman J."/>
            <person name="Hostetler J."/>
            <person name="Miller J."/>
            <person name="Hammond M."/>
            <person name="Megy K."/>
            <person name="Lawson D."/>
            <person name="Kodira C."/>
            <person name="Sutton G."/>
            <person name="Meyer J."/>
            <person name="Hill C.A."/>
            <person name="Birren B."/>
            <person name="Nene V."/>
            <person name="Collins F."/>
            <person name="Alarcon-Chaidez F."/>
            <person name="Wikel S."/>
            <person name="Strausberg R."/>
        </authorList>
    </citation>
    <scope>NUCLEOTIDE SEQUENCE [LARGE SCALE GENOMIC DNA]</scope>
    <source>
        <strain evidence="7">Wikel</strain>
        <strain evidence="5">Wikel colony</strain>
    </source>
</reference>
<dbReference type="HOGENOM" id="CLU_1020420_0_0_1"/>
<feature type="domain" description="RING-type" evidence="4">
    <location>
        <begin position="33"/>
        <end position="74"/>
    </location>
</feature>
<sequence>MEPNATFRLTGFSREVNGRPLQFQDTAPAPPICALCGLVPAETYTLTCTHIFCPACFAGVVQKTKSSLHCPVDNKSFRPKKALQPSSEAKDYVLGLIVFCFNKTNGCSFFGTVEAMLNHFGGCVYWDLICQLCRAPVLQSNLVSHVKTAHAKPKRNVAPRSTSPAMVEASATVVASASSPVTAALGVASLGAQPSLPSQDLLKTIGPGQGWIQVSDASSGPWGNRRLERISMPLSMVDASWSSRPPTLAAAGQGTGLDILLEKKAWNIEDLSA</sequence>
<dbReference type="Proteomes" id="UP000001555">
    <property type="component" value="Unassembled WGS sequence"/>
</dbReference>
<protein>
    <submittedName>
        <fullName evidence="5 6">TNF receptor-associated factor, putative</fullName>
    </submittedName>
</protein>
<dbReference type="InterPro" id="IPR001841">
    <property type="entry name" value="Znf_RING"/>
</dbReference>
<proteinExistence type="predicted"/>
<dbReference type="EMBL" id="ABJB010734584">
    <property type="status" value="NOT_ANNOTATED_CDS"/>
    <property type="molecule type" value="Genomic_DNA"/>
</dbReference>
<keyword evidence="5" id="KW-0675">Receptor</keyword>
<keyword evidence="1 3" id="KW-0479">Metal-binding</keyword>
<dbReference type="VEuPathDB" id="VectorBase:ISCP_037652"/>
<keyword evidence="1 3" id="KW-0863">Zinc-finger</keyword>
<evidence type="ECO:0000256" key="3">
    <source>
        <dbReference type="PROSITE-ProRule" id="PRU00175"/>
    </source>
</evidence>
<dbReference type="GO" id="GO:0035591">
    <property type="term" value="F:signaling adaptor activity"/>
    <property type="evidence" value="ECO:0000318"/>
    <property type="project" value="GO_Central"/>
</dbReference>
<reference evidence="6" key="2">
    <citation type="submission" date="2020-05" db="UniProtKB">
        <authorList>
            <consortium name="EnsemblMetazoa"/>
        </authorList>
    </citation>
    <scope>IDENTIFICATION</scope>
    <source>
        <strain evidence="6">wikel</strain>
    </source>
</reference>
<evidence type="ECO:0000256" key="2">
    <source>
        <dbReference type="ARBA" id="ARBA00022833"/>
    </source>
</evidence>
<dbReference type="VEuPathDB" id="VectorBase:ISCI021697"/>
<dbReference type="PaxDb" id="6945-B7Q3Z7"/>
<dbReference type="GO" id="GO:0008270">
    <property type="term" value="F:zinc ion binding"/>
    <property type="evidence" value="ECO:0007669"/>
    <property type="project" value="UniProtKB-KW"/>
</dbReference>
<dbReference type="InParanoid" id="B7Q3Z7"/>
<evidence type="ECO:0000256" key="1">
    <source>
        <dbReference type="ARBA" id="ARBA00022771"/>
    </source>
</evidence>
<dbReference type="EnsemblMetazoa" id="ISCW021697-RA">
    <property type="protein sequence ID" value="ISCW021697-PA"/>
    <property type="gene ID" value="ISCW021697"/>
</dbReference>
<dbReference type="GO" id="GO:0043122">
    <property type="term" value="P:regulation of canonical NF-kappaB signal transduction"/>
    <property type="evidence" value="ECO:0000318"/>
    <property type="project" value="GO_Central"/>
</dbReference>
<dbReference type="PANTHER" id="PTHR10131">
    <property type="entry name" value="TNF RECEPTOR ASSOCIATED FACTOR"/>
    <property type="match status" value="1"/>
</dbReference>
<dbReference type="EMBL" id="ABJB010829045">
    <property type="status" value="NOT_ANNOTATED_CDS"/>
    <property type="molecule type" value="Genomic_DNA"/>
</dbReference>
<dbReference type="VEuPathDB" id="VectorBase:ISCW021697"/>
<dbReference type="Gene3D" id="3.30.40.10">
    <property type="entry name" value="Zinc/RING finger domain, C3HC4 (zinc finger)"/>
    <property type="match status" value="1"/>
</dbReference>